<dbReference type="Proteomes" id="UP000032749">
    <property type="component" value="Chromosome"/>
</dbReference>
<keyword evidence="1" id="KW-0812">Transmembrane</keyword>
<protein>
    <submittedName>
        <fullName evidence="2">Uncharacterized protein</fullName>
    </submittedName>
</protein>
<name>R4YR38_OLEAN</name>
<keyword evidence="1" id="KW-1133">Transmembrane helix</keyword>
<gene>
    <name evidence="2" type="ORF">OLEAN_C33510</name>
</gene>
<evidence type="ECO:0000256" key="1">
    <source>
        <dbReference type="SAM" id="Phobius"/>
    </source>
</evidence>
<sequence length="66" mass="7211">MNINGSSDSILAIGAIALLAFSFGYGFLSPYLKKKGISEHKILLIVKGSVVLILLAGTYVYRNRFF</sequence>
<proteinExistence type="predicted"/>
<dbReference type="EMBL" id="FO203512">
    <property type="protein sequence ID" value="CCK77527.1"/>
    <property type="molecule type" value="Genomic_DNA"/>
</dbReference>
<keyword evidence="1" id="KW-0472">Membrane</keyword>
<evidence type="ECO:0000313" key="3">
    <source>
        <dbReference type="Proteomes" id="UP000032749"/>
    </source>
</evidence>
<reference evidence="2 3" key="1">
    <citation type="journal article" date="2013" name="Nat. Commun.">
        <title>Genome sequence and functional genomic analysis of the oil-degrading bacterium Oleispira antarctica.</title>
        <authorList>
            <person name="Kube M."/>
            <person name="Chernikova T.N."/>
            <person name="Al-Ramahi Y."/>
            <person name="Beloqui A."/>
            <person name="Lopez-Cortez N."/>
            <person name="Guazzaroni M.E."/>
            <person name="Heipieper H.J."/>
            <person name="Klages S."/>
            <person name="Kotsyurbenko O.R."/>
            <person name="Langer I."/>
            <person name="Nechitaylo T.Y."/>
            <person name="Lunsdorf H."/>
            <person name="Fernandez M."/>
            <person name="Juarez S."/>
            <person name="Ciordia S."/>
            <person name="Singer A."/>
            <person name="Kagan O."/>
            <person name="Egorova O."/>
            <person name="Petit P.A."/>
            <person name="Stogios P."/>
            <person name="Kim Y."/>
            <person name="Tchigvintsev A."/>
            <person name="Flick R."/>
            <person name="Denaro R."/>
            <person name="Genovese M."/>
            <person name="Albar J.P."/>
            <person name="Reva O.N."/>
            <person name="Martinez-Gomariz M."/>
            <person name="Tran H."/>
            <person name="Ferrer M."/>
            <person name="Savchenko A."/>
            <person name="Yakunin A.F."/>
            <person name="Yakimov M.M."/>
            <person name="Golyshina O.V."/>
            <person name="Reinhardt R."/>
            <person name="Golyshin P.N."/>
        </authorList>
    </citation>
    <scope>NUCLEOTIDE SEQUENCE [LARGE SCALE GENOMIC DNA]</scope>
</reference>
<feature type="transmembrane region" description="Helical" evidence="1">
    <location>
        <begin position="44"/>
        <end position="61"/>
    </location>
</feature>
<dbReference type="KEGG" id="oai:OLEAN_C33510"/>
<organism evidence="2 3">
    <name type="scientific">Oleispira antarctica RB-8</name>
    <dbReference type="NCBI Taxonomy" id="698738"/>
    <lineage>
        <taxon>Bacteria</taxon>
        <taxon>Pseudomonadati</taxon>
        <taxon>Pseudomonadota</taxon>
        <taxon>Gammaproteobacteria</taxon>
        <taxon>Oceanospirillales</taxon>
        <taxon>Oceanospirillaceae</taxon>
        <taxon>Oleispira</taxon>
    </lineage>
</organism>
<accession>R4YR38</accession>
<dbReference type="HOGENOM" id="CLU_2826904_0_0_6"/>
<keyword evidence="3" id="KW-1185">Reference proteome</keyword>
<dbReference type="AlphaFoldDB" id="R4YR38"/>
<feature type="transmembrane region" description="Helical" evidence="1">
    <location>
        <begin position="12"/>
        <end position="32"/>
    </location>
</feature>
<evidence type="ECO:0000313" key="2">
    <source>
        <dbReference type="EMBL" id="CCK77527.1"/>
    </source>
</evidence>